<organism evidence="1 2">
    <name type="scientific">Deinococcus aquiradiocola</name>
    <dbReference type="NCBI Taxonomy" id="393059"/>
    <lineage>
        <taxon>Bacteria</taxon>
        <taxon>Thermotogati</taxon>
        <taxon>Deinococcota</taxon>
        <taxon>Deinococci</taxon>
        <taxon>Deinococcales</taxon>
        <taxon>Deinococcaceae</taxon>
        <taxon>Deinococcus</taxon>
    </lineage>
</organism>
<evidence type="ECO:0000313" key="1">
    <source>
        <dbReference type="EMBL" id="GGJ60807.1"/>
    </source>
</evidence>
<gene>
    <name evidence="1" type="ORF">GCM10008939_00700</name>
</gene>
<keyword evidence="2" id="KW-1185">Reference proteome</keyword>
<accession>A0A917P461</accession>
<reference evidence="1" key="1">
    <citation type="journal article" date="2014" name="Int. J. Syst. Evol. Microbiol.">
        <title>Complete genome sequence of Corynebacterium casei LMG S-19264T (=DSM 44701T), isolated from a smear-ripened cheese.</title>
        <authorList>
            <consortium name="US DOE Joint Genome Institute (JGI-PGF)"/>
            <person name="Walter F."/>
            <person name="Albersmeier A."/>
            <person name="Kalinowski J."/>
            <person name="Ruckert C."/>
        </authorList>
    </citation>
    <scope>NUCLEOTIDE SEQUENCE</scope>
    <source>
        <strain evidence="1">JCM 14371</strain>
    </source>
</reference>
<protein>
    <recommendedName>
        <fullName evidence="3">Lipoprotein</fullName>
    </recommendedName>
</protein>
<evidence type="ECO:0000313" key="2">
    <source>
        <dbReference type="Proteomes" id="UP000635726"/>
    </source>
</evidence>
<name>A0A917P461_9DEIO</name>
<reference evidence="1" key="2">
    <citation type="submission" date="2020-09" db="EMBL/GenBank/DDBJ databases">
        <authorList>
            <person name="Sun Q."/>
            <person name="Ohkuma M."/>
        </authorList>
    </citation>
    <scope>NUCLEOTIDE SEQUENCE</scope>
    <source>
        <strain evidence="1">JCM 14371</strain>
    </source>
</reference>
<dbReference type="PROSITE" id="PS51257">
    <property type="entry name" value="PROKAR_LIPOPROTEIN"/>
    <property type="match status" value="1"/>
</dbReference>
<proteinExistence type="predicted"/>
<comment type="caution">
    <text evidence="1">The sequence shown here is derived from an EMBL/GenBank/DDBJ whole genome shotgun (WGS) entry which is preliminary data.</text>
</comment>
<evidence type="ECO:0008006" key="3">
    <source>
        <dbReference type="Google" id="ProtNLM"/>
    </source>
</evidence>
<dbReference type="AlphaFoldDB" id="A0A917P461"/>
<sequence length="178" mass="18881">MKKMLPLLGLGVLMSACGTGLIPAVPYDLPDINATLPVPSTTAPMVIYSTQDQFAGLPAIAQVISSIDLTGNLVYNGNGPLSTLSNVGVYIRSTVDGSNCYNQAGYLICDDSANAEAKYKLQDVSITKGNLQSVTLTGPVLNGAVKNRKGYIGFRINQGSTMTNDQINFTKVRATIRF</sequence>
<dbReference type="EMBL" id="BMOE01000001">
    <property type="protein sequence ID" value="GGJ60807.1"/>
    <property type="molecule type" value="Genomic_DNA"/>
</dbReference>
<dbReference type="Proteomes" id="UP000635726">
    <property type="component" value="Unassembled WGS sequence"/>
</dbReference>
<dbReference type="RefSeq" id="WP_188960255.1">
    <property type="nucleotide sequence ID" value="NZ_BMOE01000001.1"/>
</dbReference>